<evidence type="ECO:0000256" key="4">
    <source>
        <dbReference type="ARBA" id="ARBA00022755"/>
    </source>
</evidence>
<dbReference type="GO" id="GO:0005524">
    <property type="term" value="F:ATP binding"/>
    <property type="evidence" value="ECO:0007669"/>
    <property type="project" value="UniProtKB-KW"/>
</dbReference>
<evidence type="ECO:0000256" key="3">
    <source>
        <dbReference type="ARBA" id="ARBA00022749"/>
    </source>
</evidence>
<sequence length="72" mass="8305">IARRVRENHVYCEVYPYNKALDKIKELKPQGIIFTGGPNSVYEENSPKIEKEIFELGIPVLGMCYGMQFMAH</sequence>
<comment type="caution">
    <text evidence="7">The sequence shown here is derived from an EMBL/GenBank/DDBJ whole genome shotgun (WGS) entry which is preliminary data.</text>
</comment>
<dbReference type="PANTHER" id="PTHR11922">
    <property type="entry name" value="GMP SYNTHASE-RELATED"/>
    <property type="match status" value="1"/>
</dbReference>
<dbReference type="GO" id="GO:0005829">
    <property type="term" value="C:cytosol"/>
    <property type="evidence" value="ECO:0007669"/>
    <property type="project" value="TreeGrafter"/>
</dbReference>
<keyword evidence="2" id="KW-0547">Nucleotide-binding</keyword>
<feature type="non-terminal residue" evidence="7">
    <location>
        <position position="72"/>
    </location>
</feature>
<dbReference type="InterPro" id="IPR017926">
    <property type="entry name" value="GATASE"/>
</dbReference>
<keyword evidence="3" id="KW-0332">GMP biosynthesis</keyword>
<evidence type="ECO:0000256" key="1">
    <source>
        <dbReference type="ARBA" id="ARBA00022598"/>
    </source>
</evidence>
<accession>W1YV83</accession>
<keyword evidence="1" id="KW-0436">Ligase</keyword>
<keyword evidence="5" id="KW-0067">ATP-binding</keyword>
<proteinExistence type="predicted"/>
<name>W1YV83_9ZZZZ</name>
<dbReference type="Gene3D" id="3.40.50.880">
    <property type="match status" value="1"/>
</dbReference>
<evidence type="ECO:0000256" key="5">
    <source>
        <dbReference type="ARBA" id="ARBA00022840"/>
    </source>
</evidence>
<evidence type="ECO:0000256" key="2">
    <source>
        <dbReference type="ARBA" id="ARBA00022741"/>
    </source>
</evidence>
<feature type="non-terminal residue" evidence="7">
    <location>
        <position position="1"/>
    </location>
</feature>
<dbReference type="InterPro" id="IPR029062">
    <property type="entry name" value="Class_I_gatase-like"/>
</dbReference>
<dbReference type="SUPFAM" id="SSF52317">
    <property type="entry name" value="Class I glutamine amidotransferase-like"/>
    <property type="match status" value="1"/>
</dbReference>
<gene>
    <name evidence="7" type="ORF">Q604_UNBC00906G0001</name>
</gene>
<organism evidence="7">
    <name type="scientific">human gut metagenome</name>
    <dbReference type="NCBI Taxonomy" id="408170"/>
    <lineage>
        <taxon>unclassified sequences</taxon>
        <taxon>metagenomes</taxon>
        <taxon>organismal metagenomes</taxon>
    </lineage>
</organism>
<evidence type="ECO:0000313" key="7">
    <source>
        <dbReference type="EMBL" id="ETJ45089.1"/>
    </source>
</evidence>
<evidence type="ECO:0000259" key="6">
    <source>
        <dbReference type="Pfam" id="PF00117"/>
    </source>
</evidence>
<protein>
    <submittedName>
        <fullName evidence="7">GMP synthase glutamine-hydrolyzing</fullName>
    </submittedName>
</protein>
<dbReference type="PANTHER" id="PTHR11922:SF2">
    <property type="entry name" value="GMP SYNTHASE [GLUTAMINE-HYDROLYZING]"/>
    <property type="match status" value="1"/>
</dbReference>
<keyword evidence="4" id="KW-0658">Purine biosynthesis</keyword>
<dbReference type="GO" id="GO:0003921">
    <property type="term" value="F:GMP synthase activity"/>
    <property type="evidence" value="ECO:0007669"/>
    <property type="project" value="TreeGrafter"/>
</dbReference>
<dbReference type="EMBL" id="AZMM01000906">
    <property type="protein sequence ID" value="ETJ45089.1"/>
    <property type="molecule type" value="Genomic_DNA"/>
</dbReference>
<feature type="domain" description="Glutamine amidotransferase" evidence="6">
    <location>
        <begin position="1"/>
        <end position="71"/>
    </location>
</feature>
<dbReference type="PROSITE" id="PS51273">
    <property type="entry name" value="GATASE_TYPE_1"/>
    <property type="match status" value="1"/>
</dbReference>
<dbReference type="Pfam" id="PF00117">
    <property type="entry name" value="GATase"/>
    <property type="match status" value="1"/>
</dbReference>
<reference evidence="7" key="1">
    <citation type="submission" date="2013-12" db="EMBL/GenBank/DDBJ databases">
        <title>A Varibaculum cambriense genome reconstructed from a premature infant gut community with otherwise low bacterial novelty that shifts toward anaerobic metabolism during the third week of life.</title>
        <authorList>
            <person name="Brown C.T."/>
            <person name="Sharon I."/>
            <person name="Thomas B.C."/>
            <person name="Castelle C.J."/>
            <person name="Morowitz M.J."/>
            <person name="Banfield J.F."/>
        </authorList>
    </citation>
    <scope>NUCLEOTIDE SEQUENCE</scope>
</reference>
<dbReference type="AlphaFoldDB" id="W1YV83"/>